<dbReference type="GO" id="GO:0003677">
    <property type="term" value="F:DNA binding"/>
    <property type="evidence" value="ECO:0007669"/>
    <property type="project" value="UniProtKB-KW"/>
</dbReference>
<feature type="compositionally biased region" description="Basic residues" evidence="4">
    <location>
        <begin position="10"/>
        <end position="23"/>
    </location>
</feature>
<evidence type="ECO:0000259" key="5">
    <source>
        <dbReference type="PROSITE" id="PS50995"/>
    </source>
</evidence>
<gene>
    <name evidence="6" type="ORF">V1286_003944</name>
</gene>
<evidence type="ECO:0000313" key="6">
    <source>
        <dbReference type="EMBL" id="MEH2556415.1"/>
    </source>
</evidence>
<comment type="caution">
    <text evidence="6">The sequence shown here is derived from an EMBL/GenBank/DDBJ whole genome shotgun (WGS) entry which is preliminary data.</text>
</comment>
<keyword evidence="7" id="KW-1185">Reference proteome</keyword>
<protein>
    <submittedName>
        <fullName evidence="6">DNA-binding MarR family transcriptional regulator</fullName>
    </submittedName>
</protein>
<dbReference type="SMART" id="SM00347">
    <property type="entry name" value="HTH_MARR"/>
    <property type="match status" value="1"/>
</dbReference>
<dbReference type="Proteomes" id="UP001364224">
    <property type="component" value="Unassembled WGS sequence"/>
</dbReference>
<evidence type="ECO:0000256" key="1">
    <source>
        <dbReference type="ARBA" id="ARBA00023015"/>
    </source>
</evidence>
<organism evidence="6 7">
    <name type="scientific">Bradyrhizobium algeriense</name>
    <dbReference type="NCBI Taxonomy" id="634784"/>
    <lineage>
        <taxon>Bacteria</taxon>
        <taxon>Pseudomonadati</taxon>
        <taxon>Pseudomonadota</taxon>
        <taxon>Alphaproteobacteria</taxon>
        <taxon>Hyphomicrobiales</taxon>
        <taxon>Nitrobacteraceae</taxon>
        <taxon>Bradyrhizobium</taxon>
    </lineage>
</organism>
<feature type="domain" description="HTH marR-type" evidence="5">
    <location>
        <begin position="30"/>
        <end position="159"/>
    </location>
</feature>
<dbReference type="EMBL" id="JAZHRV010000001">
    <property type="protein sequence ID" value="MEH2556415.1"/>
    <property type="molecule type" value="Genomic_DNA"/>
</dbReference>
<keyword evidence="3" id="KW-0804">Transcription</keyword>
<evidence type="ECO:0000256" key="4">
    <source>
        <dbReference type="SAM" id="MobiDB-lite"/>
    </source>
</evidence>
<dbReference type="Gene3D" id="1.10.10.10">
    <property type="entry name" value="Winged helix-like DNA-binding domain superfamily/Winged helix DNA-binding domain"/>
    <property type="match status" value="1"/>
</dbReference>
<evidence type="ECO:0000256" key="2">
    <source>
        <dbReference type="ARBA" id="ARBA00023125"/>
    </source>
</evidence>
<dbReference type="InterPro" id="IPR036390">
    <property type="entry name" value="WH_DNA-bd_sf"/>
</dbReference>
<dbReference type="PANTHER" id="PTHR42756">
    <property type="entry name" value="TRANSCRIPTIONAL REGULATOR, MARR"/>
    <property type="match status" value="1"/>
</dbReference>
<evidence type="ECO:0000256" key="3">
    <source>
        <dbReference type="ARBA" id="ARBA00023163"/>
    </source>
</evidence>
<evidence type="ECO:0000313" key="7">
    <source>
        <dbReference type="Proteomes" id="UP001364224"/>
    </source>
</evidence>
<dbReference type="InterPro" id="IPR036388">
    <property type="entry name" value="WH-like_DNA-bd_sf"/>
</dbReference>
<dbReference type="InterPro" id="IPR000835">
    <property type="entry name" value="HTH_MarR-typ"/>
</dbReference>
<keyword evidence="1" id="KW-0805">Transcription regulation</keyword>
<proteinExistence type="predicted"/>
<feature type="region of interest" description="Disordered" evidence="4">
    <location>
        <begin position="1"/>
        <end position="23"/>
    </location>
</feature>
<reference evidence="6 7" key="1">
    <citation type="submission" date="2024-02" db="EMBL/GenBank/DDBJ databases">
        <title>Adaptive strategies in a cosmopolitan and abundant soil bacterium.</title>
        <authorList>
            <person name="Carini P."/>
        </authorList>
    </citation>
    <scope>NUCLEOTIDE SEQUENCE [LARGE SCALE GENOMIC DNA]</scope>
    <source>
        <strain evidence="6 7">AZCC 1608</strain>
    </source>
</reference>
<keyword evidence="2 6" id="KW-0238">DNA-binding</keyword>
<dbReference type="SUPFAM" id="SSF46785">
    <property type="entry name" value="Winged helix' DNA-binding domain"/>
    <property type="match status" value="1"/>
</dbReference>
<name>A0ABU8BD61_9BRAD</name>
<dbReference type="PROSITE" id="PS50995">
    <property type="entry name" value="HTH_MARR_2"/>
    <property type="match status" value="1"/>
</dbReference>
<sequence length="172" mass="19261">MFRGWESALRKAKKRRGETKHRPWPLSQRPGFLIRRLHQIHVALFHEACGEFEITPLQYSLLSALAVRKTADQTTLAADIALDRTTTTGALKRLAARNFVERAVDDEDRRARLCKLTPAGAALLAKIEASARSAHRATLDSLSEREQAAFVDMMQRIVAAHSNRDSATALFD</sequence>
<dbReference type="PRINTS" id="PR00598">
    <property type="entry name" value="HTHMARR"/>
</dbReference>
<accession>A0ABU8BD61</accession>
<dbReference type="Pfam" id="PF01047">
    <property type="entry name" value="MarR"/>
    <property type="match status" value="1"/>
</dbReference>
<dbReference type="PANTHER" id="PTHR42756:SF1">
    <property type="entry name" value="TRANSCRIPTIONAL REPRESSOR OF EMRAB OPERON"/>
    <property type="match status" value="1"/>
</dbReference>